<evidence type="ECO:0000313" key="2">
    <source>
        <dbReference type="Proteomes" id="UP000016505"/>
    </source>
</evidence>
<dbReference type="RefSeq" id="WP_010554110.1">
    <property type="nucleotide sequence ID" value="NZ_CP011025.1"/>
</dbReference>
<accession>A0A290S223</accession>
<name>A0A290S223_9GAMM</name>
<dbReference type="InterPro" id="IPR042564">
    <property type="entry name" value="CRISPR-Cas6/Csy4_sf"/>
</dbReference>
<reference evidence="1 2" key="1">
    <citation type="journal article" date="2012" name="J. Bacteriol.">
        <title>Genome sequences of type strains of seven species of the marine bacterium Pseudoalteromonas.</title>
        <authorList>
            <person name="Xie B.B."/>
            <person name="Shu Y.L."/>
            <person name="Qin Q.L."/>
            <person name="Rong J.C."/>
            <person name="Zhang X.Y."/>
            <person name="Chen X.L."/>
            <person name="Shi M."/>
            <person name="He H.L."/>
            <person name="Zhou B.C."/>
            <person name="Zhang Y.Z."/>
        </authorList>
    </citation>
    <scope>NUCLEOTIDE SEQUENCE [LARGE SCALE GENOMIC DNA]</scope>
    <source>
        <strain evidence="1 2">A 37-1-2</strain>
    </source>
</reference>
<evidence type="ECO:0008006" key="3">
    <source>
        <dbReference type="Google" id="ProtNLM"/>
    </source>
</evidence>
<evidence type="ECO:0000313" key="1">
    <source>
        <dbReference type="EMBL" id="ATC85240.1"/>
    </source>
</evidence>
<dbReference type="Gene3D" id="3.30.70.2540">
    <property type="entry name" value="CRISPR-associated endoribonuclease Cas6/Csy4"/>
    <property type="match status" value="1"/>
</dbReference>
<dbReference type="OrthoDB" id="6104063at2"/>
<dbReference type="Proteomes" id="UP000016505">
    <property type="component" value="Chromosome I"/>
</dbReference>
<protein>
    <recommendedName>
        <fullName evidence="3">CRISPR-associated endonuclease Csy4</fullName>
    </recommendedName>
</protein>
<dbReference type="Pfam" id="PF09618">
    <property type="entry name" value="Cas_Csy4"/>
    <property type="match status" value="1"/>
</dbReference>
<dbReference type="KEGG" id="part:PARC_a0515"/>
<dbReference type="GO" id="GO:0004519">
    <property type="term" value="F:endonuclease activity"/>
    <property type="evidence" value="ECO:0007669"/>
    <property type="project" value="InterPro"/>
</dbReference>
<sequence>MQRYYFTVHFLPKQANLALLTGRCISIMHGFILKHNIEGMGVTFPAWSDSSIGNVIAFVHKDMEVLNSLKEQAYFVDMQDCGFFKISQISTVPDSCQEVRFIRNQSVAKIFTGESRRRLKRLQKRALARGEDFNPKKLEAPREIDIFHRVAMTSKSSQEDYILHIQKQDADCQAEPVLSNYGFSSNEKFKGTVPDLSPLIESN</sequence>
<dbReference type="AlphaFoldDB" id="A0A290S223"/>
<organism evidence="1 2">
    <name type="scientific">Pseudoalteromonas arctica A 37-1-2</name>
    <dbReference type="NCBI Taxonomy" id="1117313"/>
    <lineage>
        <taxon>Bacteria</taxon>
        <taxon>Pseudomonadati</taxon>
        <taxon>Pseudomonadota</taxon>
        <taxon>Gammaproteobacteria</taxon>
        <taxon>Alteromonadales</taxon>
        <taxon>Pseudoalteromonadaceae</taxon>
        <taxon>Pseudoalteromonas</taxon>
    </lineage>
</organism>
<dbReference type="GO" id="GO:0043571">
    <property type="term" value="P:maintenance of CRISPR repeat elements"/>
    <property type="evidence" value="ECO:0007669"/>
    <property type="project" value="InterPro"/>
</dbReference>
<dbReference type="EMBL" id="CP011025">
    <property type="protein sequence ID" value="ATC85240.1"/>
    <property type="molecule type" value="Genomic_DNA"/>
</dbReference>
<proteinExistence type="predicted"/>
<dbReference type="NCBIfam" id="TIGR02563">
    <property type="entry name" value="cas_Csy4"/>
    <property type="match status" value="1"/>
</dbReference>
<gene>
    <name evidence="1" type="ORF">PARC_a0515</name>
</gene>
<dbReference type="InterPro" id="IPR013396">
    <property type="entry name" value="CRISPR-assoc_prot_Csy4"/>
</dbReference>